<dbReference type="Gene3D" id="3.40.50.150">
    <property type="entry name" value="Vaccinia Virus protein VP39"/>
    <property type="match status" value="1"/>
</dbReference>
<dbReference type="GO" id="GO:0004045">
    <property type="term" value="F:peptidyl-tRNA hydrolase activity"/>
    <property type="evidence" value="ECO:0007669"/>
    <property type="project" value="UniProtKB-EC"/>
</dbReference>
<dbReference type="FunFam" id="3.30.56.70:FF:000001">
    <property type="entry name" value="tRNA (guanine(26)-N(2))-dimethyltransferase"/>
    <property type="match status" value="1"/>
</dbReference>
<dbReference type="GO" id="GO:0140691">
    <property type="term" value="F:RNA folding chaperone"/>
    <property type="evidence" value="ECO:0007669"/>
    <property type="project" value="EnsemblFungi"/>
</dbReference>
<evidence type="ECO:0000313" key="13">
    <source>
        <dbReference type="Proteomes" id="UP000053815"/>
    </source>
</evidence>
<evidence type="ECO:0000256" key="3">
    <source>
        <dbReference type="ARBA" id="ARBA00022679"/>
    </source>
</evidence>
<dbReference type="Gene3D" id="3.30.56.70">
    <property type="entry name" value="N2,N2-dimethylguanosine tRNA methyltransferase, C-terminal domain"/>
    <property type="match status" value="1"/>
</dbReference>
<proteinExistence type="inferred from homology"/>
<keyword evidence="13" id="KW-1185">Reference proteome</keyword>
<dbReference type="GO" id="GO:0160104">
    <property type="term" value="F:tRNA (guanine(26)-N2)-dimethyltransferase activity"/>
    <property type="evidence" value="ECO:0007669"/>
    <property type="project" value="UniProtKB-UniRule"/>
</dbReference>
<dbReference type="Proteomes" id="UP000053815">
    <property type="component" value="Unassembled WGS sequence"/>
</dbReference>
<protein>
    <recommendedName>
        <fullName evidence="10">tRNA (guanine(26)-N(2))-dimethyltransferase</fullName>
        <ecNumber evidence="10">2.1.1.216</ecNumber>
    </recommendedName>
</protein>
<evidence type="ECO:0000256" key="10">
    <source>
        <dbReference type="PROSITE-ProRule" id="PRU00958"/>
    </source>
</evidence>
<reference evidence="12" key="1">
    <citation type="submission" date="2014-09" db="EMBL/GenBank/DDBJ databases">
        <title>Draft genome sequence of an oleaginous Mucoromycotina fungus Mucor ambiguus NBRC6742.</title>
        <authorList>
            <person name="Takeda I."/>
            <person name="Yamane N."/>
            <person name="Morita T."/>
            <person name="Tamano K."/>
            <person name="Machida M."/>
            <person name="Baker S."/>
            <person name="Koike H."/>
        </authorList>
    </citation>
    <scope>NUCLEOTIDE SEQUENCE</scope>
    <source>
        <strain evidence="12">NBRC 6742</strain>
    </source>
</reference>
<feature type="region of interest" description="Disordered" evidence="11">
    <location>
        <begin position="628"/>
        <end position="652"/>
    </location>
</feature>
<dbReference type="GO" id="GO:0000049">
    <property type="term" value="F:tRNA binding"/>
    <property type="evidence" value="ECO:0007669"/>
    <property type="project" value="UniProtKB-UniRule"/>
</dbReference>
<keyword evidence="7 10" id="KW-0694">RNA-binding</keyword>
<dbReference type="NCBIfam" id="TIGR00308">
    <property type="entry name" value="TRM1"/>
    <property type="match status" value="1"/>
</dbReference>
<gene>
    <name evidence="12" type="ORF">MAM1_0029d02281</name>
</gene>
<dbReference type="InterPro" id="IPR002833">
    <property type="entry name" value="PTH2"/>
</dbReference>
<dbReference type="Pfam" id="PF01981">
    <property type="entry name" value="PTH2"/>
    <property type="match status" value="1"/>
</dbReference>
<keyword evidence="2 10" id="KW-0489">Methyltransferase</keyword>
<dbReference type="Pfam" id="PF02005">
    <property type="entry name" value="TRM"/>
    <property type="match status" value="1"/>
</dbReference>
<evidence type="ECO:0000256" key="4">
    <source>
        <dbReference type="ARBA" id="ARBA00022691"/>
    </source>
</evidence>
<dbReference type="InterPro" id="IPR029063">
    <property type="entry name" value="SAM-dependent_MTases_sf"/>
</dbReference>
<evidence type="ECO:0000313" key="12">
    <source>
        <dbReference type="EMBL" id="GAN02834.1"/>
    </source>
</evidence>
<dbReference type="GO" id="GO:0005739">
    <property type="term" value="C:mitochondrion"/>
    <property type="evidence" value="ECO:0007669"/>
    <property type="project" value="EnsemblFungi"/>
</dbReference>
<dbReference type="STRING" id="91626.A0A0C9M7C4"/>
<evidence type="ECO:0000256" key="2">
    <source>
        <dbReference type="ARBA" id="ARBA00022603"/>
    </source>
</evidence>
<comment type="catalytic activity">
    <reaction evidence="9 10">
        <text>guanosine(26) in tRNA + 2 S-adenosyl-L-methionine = N(2)-dimethylguanosine(26) in tRNA + 2 S-adenosyl-L-homocysteine + 2 H(+)</text>
        <dbReference type="Rhea" id="RHEA:43140"/>
        <dbReference type="Rhea" id="RHEA-COMP:10359"/>
        <dbReference type="Rhea" id="RHEA-COMP:10360"/>
        <dbReference type="ChEBI" id="CHEBI:15378"/>
        <dbReference type="ChEBI" id="CHEBI:57856"/>
        <dbReference type="ChEBI" id="CHEBI:59789"/>
        <dbReference type="ChEBI" id="CHEBI:74269"/>
        <dbReference type="ChEBI" id="CHEBI:74513"/>
        <dbReference type="EC" id="2.1.1.216"/>
    </reaction>
</comment>
<evidence type="ECO:0000256" key="11">
    <source>
        <dbReference type="SAM" id="MobiDB-lite"/>
    </source>
</evidence>
<dbReference type="PANTHER" id="PTHR10631:SF3">
    <property type="entry name" value="TRNA (GUANINE(26)-N(2))-DIMETHYLTRANSFERASE"/>
    <property type="match status" value="1"/>
</dbReference>
<evidence type="ECO:0000256" key="7">
    <source>
        <dbReference type="ARBA" id="ARBA00022884"/>
    </source>
</evidence>
<dbReference type="InterPro" id="IPR002905">
    <property type="entry name" value="Trm1"/>
</dbReference>
<dbReference type="SUPFAM" id="SSF102462">
    <property type="entry name" value="Peptidyl-tRNA hydrolase II"/>
    <property type="match status" value="1"/>
</dbReference>
<dbReference type="PANTHER" id="PTHR10631">
    <property type="entry name" value="N 2 ,N 2 -DIMETHYLGUANOSINE TRNA METHYLTRANSFERASE"/>
    <property type="match status" value="1"/>
</dbReference>
<dbReference type="GO" id="GO:0005637">
    <property type="term" value="C:nuclear inner membrane"/>
    <property type="evidence" value="ECO:0007669"/>
    <property type="project" value="EnsemblFungi"/>
</dbReference>
<sequence>MAAVVEPLTMFIVVRKDLAKKLQWPTGSVMSQACHAATAILHITREDENTKEYLSDLDNMHKVVLETKNEGSLEKLAAILTEHQVPYKKWIEQPENIPTALATAPLRSRSPELYMKRSFVRLFRSNSIQYNTAKIMSTAATPEIDITQYNTVTEGKATILFPKKNEVFYNPVQQFNRDMSIAAIRTWSEIYNQEKAERIEKRLAKAKDEESIEKLQKSLDSVKTSNNFVILEALAASGLRSVRYAKEIPRLKQVVCNDIELDAMEAIKRNVKYNGLTEELVKPNHGDAMRVMYDCVGTDNKFDVIDLDPYGSAAPFVDGAVQAVAEGGLLCVTCTDLAILAGSMHPETCFGKYGGMPLKNMFPHEMALRLVLQMLQTSAGRYKRHIVPLASCSIDFYLRVFVRVYTSPKEVKKSASKMAIVYECSGCHAFSTQSLGKISVKDNGGEKHTPATGPSVNSLCENCNSTHHIGGPAWGDKIHDDEFVAKMLQHVKDNESSYGTAKRMIGMLSVIKEEIHVPFYWTLARLCGTLHCNSIPILDLFSAILNAGYQVSAAHAGKQSIKTDAPPPVVWDIMRAWVKKNPVVMNNIPENSPARTLLAKEPTITVDFTRHPKAVSESRSEHLVRYQVNPTANWGPKARAGQKRKTDEQVFE</sequence>
<keyword evidence="5 10" id="KW-0819">tRNA processing</keyword>
<name>A0A0C9M7C4_9FUNG</name>
<dbReference type="InterPro" id="IPR042296">
    <property type="entry name" value="tRNA_met_Trm1_C"/>
</dbReference>
<comment type="similarity">
    <text evidence="10">Belongs to the class I-like SAM-binding methyltransferase superfamily. Trm1 family.</text>
</comment>
<dbReference type="PROSITE" id="PS51626">
    <property type="entry name" value="SAM_MT_TRM1"/>
    <property type="match status" value="1"/>
</dbReference>
<dbReference type="EC" id="2.1.1.216" evidence="10"/>
<evidence type="ECO:0000256" key="8">
    <source>
        <dbReference type="ARBA" id="ARBA00048707"/>
    </source>
</evidence>
<keyword evidence="6" id="KW-0378">Hydrolase</keyword>
<keyword evidence="1 10" id="KW-0820">tRNA-binding</keyword>
<evidence type="ECO:0000256" key="5">
    <source>
        <dbReference type="ARBA" id="ARBA00022694"/>
    </source>
</evidence>
<dbReference type="EMBL" id="DF836318">
    <property type="protein sequence ID" value="GAN02834.1"/>
    <property type="molecule type" value="Genomic_DNA"/>
</dbReference>
<evidence type="ECO:0000256" key="9">
    <source>
        <dbReference type="ARBA" id="ARBA00051897"/>
    </source>
</evidence>
<organism evidence="12">
    <name type="scientific">Mucor ambiguus</name>
    <dbReference type="NCBI Taxonomy" id="91626"/>
    <lineage>
        <taxon>Eukaryota</taxon>
        <taxon>Fungi</taxon>
        <taxon>Fungi incertae sedis</taxon>
        <taxon>Mucoromycota</taxon>
        <taxon>Mucoromycotina</taxon>
        <taxon>Mucoromycetes</taxon>
        <taxon>Mucorales</taxon>
        <taxon>Mucorineae</taxon>
        <taxon>Mucoraceae</taxon>
        <taxon>Mucor</taxon>
    </lineage>
</organism>
<accession>A0A0C9M7C4</accession>
<dbReference type="OrthoDB" id="6349953at2759"/>
<keyword evidence="3 10" id="KW-0808">Transferase</keyword>
<dbReference type="GO" id="GO:0160103">
    <property type="term" value="F:tRNA (guanine(26)-N2/guanine(27)-N2)-dimethyltransferase activity"/>
    <property type="evidence" value="ECO:0007669"/>
    <property type="project" value="EnsemblFungi"/>
</dbReference>
<dbReference type="AlphaFoldDB" id="A0A0C9M7C4"/>
<dbReference type="GO" id="GO:0002940">
    <property type="term" value="P:tRNA N2-guanine methylation"/>
    <property type="evidence" value="ECO:0007669"/>
    <property type="project" value="EnsemblFungi"/>
</dbReference>
<keyword evidence="4 10" id="KW-0949">S-adenosyl-L-methionine</keyword>
<dbReference type="InterPro" id="IPR023476">
    <property type="entry name" value="Pep_tRNA_hydro_II_dom_sf"/>
</dbReference>
<evidence type="ECO:0000256" key="6">
    <source>
        <dbReference type="ARBA" id="ARBA00022801"/>
    </source>
</evidence>
<comment type="catalytic activity">
    <reaction evidence="8">
        <text>an N-acyl-L-alpha-aminoacyl-tRNA + H2O = an N-acyl-L-amino acid + a tRNA + H(+)</text>
        <dbReference type="Rhea" id="RHEA:54448"/>
        <dbReference type="Rhea" id="RHEA-COMP:10123"/>
        <dbReference type="Rhea" id="RHEA-COMP:13883"/>
        <dbReference type="ChEBI" id="CHEBI:15377"/>
        <dbReference type="ChEBI" id="CHEBI:15378"/>
        <dbReference type="ChEBI" id="CHEBI:59874"/>
        <dbReference type="ChEBI" id="CHEBI:78442"/>
        <dbReference type="ChEBI" id="CHEBI:138191"/>
        <dbReference type="EC" id="3.1.1.29"/>
    </reaction>
</comment>
<dbReference type="SUPFAM" id="SSF53335">
    <property type="entry name" value="S-adenosyl-L-methionine-dependent methyltransferases"/>
    <property type="match status" value="1"/>
</dbReference>
<dbReference type="Gene3D" id="3.40.1490.10">
    <property type="entry name" value="Bit1"/>
    <property type="match status" value="1"/>
</dbReference>
<evidence type="ECO:0000256" key="1">
    <source>
        <dbReference type="ARBA" id="ARBA00022555"/>
    </source>
</evidence>